<accession>A0A1M7TV88</accession>
<dbReference type="Gene3D" id="3.40.630.40">
    <property type="entry name" value="Zn-dependent exopeptidases"/>
    <property type="match status" value="1"/>
</dbReference>
<sequence>MHAAAPQSKPVYAPLVRNADGLGPVVLACEHASPRIPPEFGDMGLAPEARLSHAAWDPGALAVAEEMSRILDAPLVAGRVSRLIYDCNRPPEAPGAMPAQVERFRIPGNENLTPEARADRTRRIYEPFRDALGAMLDARAPAALVTVHSFTPVWMGRPRDVRLGVLHDEDARLADALLAALDAAGAPAARNRPYGPQDGVTHTLRAHALPRGLANVMIEIRNDLIADAQSQRAMAELLSGALRDALARLAPSATDDDR</sequence>
<dbReference type="InterPro" id="IPR011227">
    <property type="entry name" value="UCP029730"/>
</dbReference>
<dbReference type="SUPFAM" id="SSF53187">
    <property type="entry name" value="Zn-dependent exopeptidases"/>
    <property type="match status" value="1"/>
</dbReference>
<gene>
    <name evidence="1" type="ORF">SAMN05216200_11077</name>
</gene>
<keyword evidence="1" id="KW-0378">Hydrolase</keyword>
<keyword evidence="2" id="KW-1185">Reference proteome</keyword>
<dbReference type="Pfam" id="PF05013">
    <property type="entry name" value="FGase"/>
    <property type="match status" value="1"/>
</dbReference>
<protein>
    <submittedName>
        <fullName evidence="1">Predicted N-formylglutamate amidohydrolase</fullName>
    </submittedName>
</protein>
<dbReference type="OrthoDB" id="9815326at2"/>
<organism evidence="1 2">
    <name type="scientific">Oceanicella actignis</name>
    <dbReference type="NCBI Taxonomy" id="1189325"/>
    <lineage>
        <taxon>Bacteria</taxon>
        <taxon>Pseudomonadati</taxon>
        <taxon>Pseudomonadota</taxon>
        <taxon>Alphaproteobacteria</taxon>
        <taxon>Rhodobacterales</taxon>
        <taxon>Paracoccaceae</taxon>
        <taxon>Oceanicella</taxon>
    </lineage>
</organism>
<reference evidence="1 2" key="1">
    <citation type="submission" date="2016-12" db="EMBL/GenBank/DDBJ databases">
        <authorList>
            <person name="Song W.-J."/>
            <person name="Kurnit D.M."/>
        </authorList>
    </citation>
    <scope>NUCLEOTIDE SEQUENCE [LARGE SCALE GENOMIC DNA]</scope>
    <source>
        <strain evidence="1 2">CGMCC 1.10808</strain>
    </source>
</reference>
<dbReference type="EMBL" id="FRDL01000010">
    <property type="protein sequence ID" value="SHN74590.1"/>
    <property type="molecule type" value="Genomic_DNA"/>
</dbReference>
<proteinExistence type="predicted"/>
<dbReference type="InterPro" id="IPR007709">
    <property type="entry name" value="N-FG_amidohydro"/>
</dbReference>
<name>A0A1M7TV88_9RHOB</name>
<dbReference type="Proteomes" id="UP000184066">
    <property type="component" value="Unassembled WGS sequence"/>
</dbReference>
<dbReference type="AlphaFoldDB" id="A0A1M7TV88"/>
<evidence type="ECO:0000313" key="2">
    <source>
        <dbReference type="Proteomes" id="UP000184066"/>
    </source>
</evidence>
<dbReference type="PIRSF" id="PIRSF029730">
    <property type="entry name" value="UCP029730"/>
    <property type="match status" value="1"/>
</dbReference>
<evidence type="ECO:0000313" key="1">
    <source>
        <dbReference type="EMBL" id="SHN74590.1"/>
    </source>
</evidence>
<dbReference type="GO" id="GO:0016787">
    <property type="term" value="F:hydrolase activity"/>
    <property type="evidence" value="ECO:0007669"/>
    <property type="project" value="UniProtKB-KW"/>
</dbReference>
<dbReference type="STRING" id="1189325.SAMN04488119_101497"/>
<dbReference type="RefSeq" id="WP_072748147.1">
    <property type="nucleotide sequence ID" value="NZ_FOHL01000001.1"/>
</dbReference>